<gene>
    <name evidence="1" type="ORF">PR048_021531</name>
</gene>
<evidence type="ECO:0000313" key="1">
    <source>
        <dbReference type="EMBL" id="KAJ8877079.1"/>
    </source>
</evidence>
<name>A0ABQ9GYI4_9NEOP</name>
<proteinExistence type="predicted"/>
<accession>A0ABQ9GYI4</accession>
<evidence type="ECO:0000313" key="2">
    <source>
        <dbReference type="Proteomes" id="UP001159363"/>
    </source>
</evidence>
<protein>
    <submittedName>
        <fullName evidence="1">Uncharacterized protein</fullName>
    </submittedName>
</protein>
<dbReference type="EMBL" id="JARBHB010000008">
    <property type="protein sequence ID" value="KAJ8877079.1"/>
    <property type="molecule type" value="Genomic_DNA"/>
</dbReference>
<comment type="caution">
    <text evidence="1">The sequence shown here is derived from an EMBL/GenBank/DDBJ whole genome shotgun (WGS) entry which is preliminary data.</text>
</comment>
<dbReference type="Proteomes" id="UP001159363">
    <property type="component" value="Chromosome 7"/>
</dbReference>
<organism evidence="1 2">
    <name type="scientific">Dryococelus australis</name>
    <dbReference type="NCBI Taxonomy" id="614101"/>
    <lineage>
        <taxon>Eukaryota</taxon>
        <taxon>Metazoa</taxon>
        <taxon>Ecdysozoa</taxon>
        <taxon>Arthropoda</taxon>
        <taxon>Hexapoda</taxon>
        <taxon>Insecta</taxon>
        <taxon>Pterygota</taxon>
        <taxon>Neoptera</taxon>
        <taxon>Polyneoptera</taxon>
        <taxon>Phasmatodea</taxon>
        <taxon>Verophasmatodea</taxon>
        <taxon>Anareolatae</taxon>
        <taxon>Phasmatidae</taxon>
        <taxon>Eurycanthinae</taxon>
        <taxon>Dryococelus</taxon>
    </lineage>
</organism>
<sequence>MKDLLTEPLSLDTHPIGIATKMRNKLEQLRGNGPIAALCDWNVHLKCVQQMIPFFHASDHFAYAKSCHLYLQDMLKLPSVISKE</sequence>
<reference evidence="1 2" key="1">
    <citation type="submission" date="2023-02" db="EMBL/GenBank/DDBJ databases">
        <title>LHISI_Scaffold_Assembly.</title>
        <authorList>
            <person name="Stuart O.P."/>
            <person name="Cleave R."/>
            <person name="Magrath M.J.L."/>
            <person name="Mikheyev A.S."/>
        </authorList>
    </citation>
    <scope>NUCLEOTIDE SEQUENCE [LARGE SCALE GENOMIC DNA]</scope>
    <source>
        <strain evidence="1">Daus_M_001</strain>
        <tissue evidence="1">Leg muscle</tissue>
    </source>
</reference>
<keyword evidence="2" id="KW-1185">Reference proteome</keyword>